<protein>
    <submittedName>
        <fullName evidence="6">(pine wood nematode) hypothetical protein</fullName>
    </submittedName>
</protein>
<dbReference type="Pfam" id="PF10320">
    <property type="entry name" value="7TM_GPCR_Srsx"/>
    <property type="match status" value="1"/>
</dbReference>
<dbReference type="PANTHER" id="PTHR23360">
    <property type="entry name" value="G-PROTEIN COUPLED RECEPTORS FAMILY 1 PROFILE DOMAIN-CONTAINING PROTEIN-RELATED"/>
    <property type="match status" value="1"/>
</dbReference>
<dbReference type="SUPFAM" id="SSF81321">
    <property type="entry name" value="Family A G protein-coupled receptor-like"/>
    <property type="match status" value="1"/>
</dbReference>
<evidence type="ECO:0000313" key="6">
    <source>
        <dbReference type="EMBL" id="CAD5213850.1"/>
    </source>
</evidence>
<dbReference type="Gene3D" id="1.20.1070.10">
    <property type="entry name" value="Rhodopsin 7-helix transmembrane proteins"/>
    <property type="match status" value="1"/>
</dbReference>
<evidence type="ECO:0000256" key="1">
    <source>
        <dbReference type="ARBA" id="ARBA00004370"/>
    </source>
</evidence>
<evidence type="ECO:0000313" key="7">
    <source>
        <dbReference type="Proteomes" id="UP000659654"/>
    </source>
</evidence>
<feature type="transmembrane region" description="Helical" evidence="5">
    <location>
        <begin position="88"/>
        <end position="110"/>
    </location>
</feature>
<dbReference type="AlphaFoldDB" id="A0A7I8WNP5"/>
<dbReference type="Proteomes" id="UP000659654">
    <property type="component" value="Unassembled WGS sequence"/>
</dbReference>
<dbReference type="GO" id="GO:0004930">
    <property type="term" value="F:G protein-coupled receptor activity"/>
    <property type="evidence" value="ECO:0007669"/>
    <property type="project" value="InterPro"/>
</dbReference>
<evidence type="ECO:0000256" key="5">
    <source>
        <dbReference type="SAM" id="Phobius"/>
    </source>
</evidence>
<feature type="transmembrane region" description="Helical" evidence="5">
    <location>
        <begin position="53"/>
        <end position="76"/>
    </location>
</feature>
<gene>
    <name evidence="6" type="ORF">BXYJ_LOCUS3236</name>
</gene>
<proteinExistence type="predicted"/>
<accession>A0A7I8WNP5</accession>
<reference evidence="6" key="1">
    <citation type="submission" date="2020-09" db="EMBL/GenBank/DDBJ databases">
        <authorList>
            <person name="Kikuchi T."/>
        </authorList>
    </citation>
    <scope>NUCLEOTIDE SEQUENCE</scope>
    <source>
        <strain evidence="6">Ka4C1</strain>
    </source>
</reference>
<dbReference type="InterPro" id="IPR000276">
    <property type="entry name" value="GPCR_Rhodpsn"/>
</dbReference>
<evidence type="ECO:0000256" key="3">
    <source>
        <dbReference type="ARBA" id="ARBA00022989"/>
    </source>
</evidence>
<comment type="caution">
    <text evidence="6">The sequence shown here is derived from an EMBL/GenBank/DDBJ whole genome shotgun (WGS) entry which is preliminary data.</text>
</comment>
<dbReference type="OrthoDB" id="10474669at2759"/>
<keyword evidence="3 5" id="KW-1133">Transmembrane helix</keyword>
<name>A0A7I8WNP5_BURXY</name>
<dbReference type="CDD" id="cd00637">
    <property type="entry name" value="7tm_classA_rhodopsin-like"/>
    <property type="match status" value="1"/>
</dbReference>
<dbReference type="InterPro" id="IPR019424">
    <property type="entry name" value="7TM_GPCR_Srsx"/>
</dbReference>
<evidence type="ECO:0000256" key="2">
    <source>
        <dbReference type="ARBA" id="ARBA00022692"/>
    </source>
</evidence>
<dbReference type="EMBL" id="CAJFCV020000002">
    <property type="protein sequence ID" value="CAG9093504.1"/>
    <property type="molecule type" value="Genomic_DNA"/>
</dbReference>
<keyword evidence="4 5" id="KW-0472">Membrane</keyword>
<feature type="transmembrane region" description="Helical" evidence="5">
    <location>
        <begin position="20"/>
        <end position="41"/>
    </location>
</feature>
<feature type="transmembrane region" description="Helical" evidence="5">
    <location>
        <begin position="241"/>
        <end position="264"/>
    </location>
</feature>
<dbReference type="SMART" id="SM01381">
    <property type="entry name" value="7TM_GPCR_Srsx"/>
    <property type="match status" value="1"/>
</dbReference>
<organism evidence="6 7">
    <name type="scientific">Bursaphelenchus xylophilus</name>
    <name type="common">Pinewood nematode worm</name>
    <name type="synonym">Aphelenchoides xylophilus</name>
    <dbReference type="NCBI Taxonomy" id="6326"/>
    <lineage>
        <taxon>Eukaryota</taxon>
        <taxon>Metazoa</taxon>
        <taxon>Ecdysozoa</taxon>
        <taxon>Nematoda</taxon>
        <taxon>Chromadorea</taxon>
        <taxon>Rhabditida</taxon>
        <taxon>Tylenchina</taxon>
        <taxon>Tylenchomorpha</taxon>
        <taxon>Aphelenchoidea</taxon>
        <taxon>Aphelenchoididae</taxon>
        <taxon>Bursaphelenchus</taxon>
    </lineage>
</organism>
<comment type="subcellular location">
    <subcellularLocation>
        <location evidence="1">Membrane</location>
    </subcellularLocation>
</comment>
<feature type="transmembrane region" description="Helical" evidence="5">
    <location>
        <begin position="171"/>
        <end position="192"/>
    </location>
</feature>
<dbReference type="EMBL" id="CAJFDI010000002">
    <property type="protein sequence ID" value="CAD5213850.1"/>
    <property type="molecule type" value="Genomic_DNA"/>
</dbReference>
<feature type="transmembrane region" description="Helical" evidence="5">
    <location>
        <begin position="212"/>
        <end position="235"/>
    </location>
</feature>
<dbReference type="InterPro" id="IPR047130">
    <property type="entry name" value="7TM_GPCR_Srsx_nematod"/>
</dbReference>
<evidence type="ECO:0000256" key="4">
    <source>
        <dbReference type="ARBA" id="ARBA00023136"/>
    </source>
</evidence>
<feature type="transmembrane region" description="Helical" evidence="5">
    <location>
        <begin position="130"/>
        <end position="151"/>
    </location>
</feature>
<keyword evidence="7" id="KW-1185">Reference proteome</keyword>
<dbReference type="GO" id="GO:0016020">
    <property type="term" value="C:membrane"/>
    <property type="evidence" value="ECO:0007669"/>
    <property type="project" value="UniProtKB-SubCell"/>
</dbReference>
<sequence length="325" mass="36528">MIIMTPMTMPDKSLTIPLAIYLGISGLLAIWSCGNIVVAGFRKKRLRHKCNYLISCQAICMIVHSVGALSMSMLVFSDGLHRSSLNCFYIQCIPQFGMSAELGFSLMIGLDRFLSVKRPSIYYNMAAFPYVPFMTLFPVSFAAATSLITYYCAYTQPVVVRCSINGPLDKFLLRVLHWTHCFICCLTLFIYLKAWHSTTALSATKRKIMKALILIVSGFTASWLLTSVGSTVIYLNDLRDPYLFVAQFSLTGVLLLCGVWDYCIYYRLNAEYHRAFIEQLGVHWYKKLNAPSANTEATGTESNGSTTPIKQLSPTDTIRQLIIKQ</sequence>
<dbReference type="PANTHER" id="PTHR23360:SF69">
    <property type="entry name" value="G-PROTEIN COUPLED RECEPTORS FAMILY 1 PROFILE DOMAIN-CONTAINING PROTEIN-RELATED"/>
    <property type="match status" value="1"/>
</dbReference>
<dbReference type="Proteomes" id="UP000582659">
    <property type="component" value="Unassembled WGS sequence"/>
</dbReference>
<keyword evidence="2 5" id="KW-0812">Transmembrane</keyword>